<name>A0A0A8YXA9_ARUDO</name>
<accession>A0A0A8YXA9</accession>
<proteinExistence type="predicted"/>
<dbReference type="AlphaFoldDB" id="A0A0A8YXA9"/>
<protein>
    <submittedName>
        <fullName evidence="1">Uncharacterized protein</fullName>
    </submittedName>
</protein>
<dbReference type="EMBL" id="GBRH01267842">
    <property type="protein sequence ID" value="JAD30053.1"/>
    <property type="molecule type" value="Transcribed_RNA"/>
</dbReference>
<organism evidence="1">
    <name type="scientific">Arundo donax</name>
    <name type="common">Giant reed</name>
    <name type="synonym">Donax arundinaceus</name>
    <dbReference type="NCBI Taxonomy" id="35708"/>
    <lineage>
        <taxon>Eukaryota</taxon>
        <taxon>Viridiplantae</taxon>
        <taxon>Streptophyta</taxon>
        <taxon>Embryophyta</taxon>
        <taxon>Tracheophyta</taxon>
        <taxon>Spermatophyta</taxon>
        <taxon>Magnoliopsida</taxon>
        <taxon>Liliopsida</taxon>
        <taxon>Poales</taxon>
        <taxon>Poaceae</taxon>
        <taxon>PACMAD clade</taxon>
        <taxon>Arundinoideae</taxon>
        <taxon>Arundineae</taxon>
        <taxon>Arundo</taxon>
    </lineage>
</organism>
<sequence>MPFKTELGYCCNYGRYQNWGVLLMTRRNNEAFRCVQHKGKQEAALFQTTYYFPRSHVCPVQR</sequence>
<evidence type="ECO:0000313" key="1">
    <source>
        <dbReference type="EMBL" id="JAD30053.1"/>
    </source>
</evidence>
<reference evidence="1" key="2">
    <citation type="journal article" date="2015" name="Data Brief">
        <title>Shoot transcriptome of the giant reed, Arundo donax.</title>
        <authorList>
            <person name="Barrero R.A."/>
            <person name="Guerrero F.D."/>
            <person name="Moolhuijzen P."/>
            <person name="Goolsby J.A."/>
            <person name="Tidwell J."/>
            <person name="Bellgard S.E."/>
            <person name="Bellgard M.I."/>
        </authorList>
    </citation>
    <scope>NUCLEOTIDE SEQUENCE</scope>
    <source>
        <tissue evidence="1">Shoot tissue taken approximately 20 cm above the soil surface</tissue>
    </source>
</reference>
<reference evidence="1" key="1">
    <citation type="submission" date="2014-09" db="EMBL/GenBank/DDBJ databases">
        <authorList>
            <person name="Magalhaes I.L.F."/>
            <person name="Oliveira U."/>
            <person name="Santos F.R."/>
            <person name="Vidigal T.H.D.A."/>
            <person name="Brescovit A.D."/>
            <person name="Santos A.J."/>
        </authorList>
    </citation>
    <scope>NUCLEOTIDE SEQUENCE</scope>
    <source>
        <tissue evidence="1">Shoot tissue taken approximately 20 cm above the soil surface</tissue>
    </source>
</reference>